<evidence type="ECO:0000256" key="1">
    <source>
        <dbReference type="SAM" id="MobiDB-lite"/>
    </source>
</evidence>
<feature type="compositionally biased region" description="Basic and acidic residues" evidence="1">
    <location>
        <begin position="301"/>
        <end position="333"/>
    </location>
</feature>
<feature type="region of interest" description="Disordered" evidence="1">
    <location>
        <begin position="1"/>
        <end position="137"/>
    </location>
</feature>
<feature type="compositionally biased region" description="Acidic residues" evidence="1">
    <location>
        <begin position="70"/>
        <end position="94"/>
    </location>
</feature>
<evidence type="ECO:0000313" key="3">
    <source>
        <dbReference type="Proteomes" id="UP000178129"/>
    </source>
</evidence>
<proteinExistence type="predicted"/>
<feature type="compositionally biased region" description="Basic and acidic residues" evidence="1">
    <location>
        <begin position="59"/>
        <end position="69"/>
    </location>
</feature>
<name>A0A1E1LFV5_9HELO</name>
<keyword evidence="3" id="KW-1185">Reference proteome</keyword>
<feature type="compositionally biased region" description="Low complexity" evidence="1">
    <location>
        <begin position="117"/>
        <end position="137"/>
    </location>
</feature>
<gene>
    <name evidence="2" type="ORF">RCO7_02275</name>
</gene>
<organism evidence="2 3">
    <name type="scientific">Rhynchosporium graminicola</name>
    <dbReference type="NCBI Taxonomy" id="2792576"/>
    <lineage>
        <taxon>Eukaryota</taxon>
        <taxon>Fungi</taxon>
        <taxon>Dikarya</taxon>
        <taxon>Ascomycota</taxon>
        <taxon>Pezizomycotina</taxon>
        <taxon>Leotiomycetes</taxon>
        <taxon>Helotiales</taxon>
        <taxon>Ploettnerulaceae</taxon>
        <taxon>Rhynchosporium</taxon>
    </lineage>
</organism>
<comment type="caution">
    <text evidence="2">The sequence shown here is derived from an EMBL/GenBank/DDBJ whole genome shotgun (WGS) entry which is preliminary data.</text>
</comment>
<dbReference type="EMBL" id="FJUW01000046">
    <property type="protein sequence ID" value="CZT08619.1"/>
    <property type="molecule type" value="Genomic_DNA"/>
</dbReference>
<reference evidence="3" key="1">
    <citation type="submission" date="2016-03" db="EMBL/GenBank/DDBJ databases">
        <authorList>
            <person name="Ploux O."/>
        </authorList>
    </citation>
    <scope>NUCLEOTIDE SEQUENCE [LARGE SCALE GENOMIC DNA]</scope>
    <source>
        <strain evidence="3">UK7</strain>
    </source>
</reference>
<feature type="compositionally biased region" description="Basic and acidic residues" evidence="1">
    <location>
        <begin position="95"/>
        <end position="104"/>
    </location>
</feature>
<dbReference type="AlphaFoldDB" id="A0A1E1LFV5"/>
<feature type="region of interest" description="Disordered" evidence="1">
    <location>
        <begin position="286"/>
        <end position="345"/>
    </location>
</feature>
<feature type="compositionally biased region" description="Low complexity" evidence="1">
    <location>
        <begin position="14"/>
        <end position="31"/>
    </location>
</feature>
<dbReference type="InParanoid" id="A0A1E1LFV5"/>
<dbReference type="Proteomes" id="UP000178129">
    <property type="component" value="Unassembled WGS sequence"/>
</dbReference>
<sequence length="483" mass="53391">METKPHVPLHKRSLSLSTSKSPQSESSTSSKSAKRQKIASSPSQDSDENGGNALGITFGEKDGGERELEIADSQDVEDMDVDDTADDELDSEENISEKAKDKVTAKPIKKTAAARLPSSRIKSGGSSIPSKPKSGKNISLSALVSNKGSATNDVKRRLSSAGNFHFDPREFKSIVRWTRMHRTTKVTHHKAEFVELLSHMGFMDAELSTEEQNALKAKVGLKMRTTLNVAMRKAGAITDSHDGYESSGSSVFQPLAFAEWTHWWFKRGWDGSLTKPDKVKYEAVMNEPDSDDEAVTANTQQEKKQIEGKGRAKETAKENGKGKSKVREQDARVHSPVRRYSSAESEATVSADLQLEENISQYPFSHYKEDDNRPELFIVEEPFLEVSEPASPIPPPKNDFPDVTNWNTYLLNKEIIDEHDWNYRVMTAQSLGLDLKAVAALYPDPHPGYEAPPHEENDDFAGYATVAPDLGVPKPVFSKAVSG</sequence>
<accession>A0A1E1LFV5</accession>
<protein>
    <submittedName>
        <fullName evidence="2">Uncharacterized protein</fullName>
    </submittedName>
</protein>
<evidence type="ECO:0000313" key="2">
    <source>
        <dbReference type="EMBL" id="CZT08619.1"/>
    </source>
</evidence>